<gene>
    <name evidence="3" type="ORF">FIESC28_03790</name>
</gene>
<dbReference type="GO" id="GO:0009277">
    <property type="term" value="C:fungal-type cell wall"/>
    <property type="evidence" value="ECO:0007669"/>
    <property type="project" value="TreeGrafter"/>
</dbReference>
<dbReference type="InterPro" id="IPR038843">
    <property type="entry name" value="Sed1/Spi1"/>
</dbReference>
<comment type="caution">
    <text evidence="3">The sequence shown here is derived from an EMBL/GenBank/DDBJ whole genome shotgun (WGS) entry which is preliminary data.</text>
</comment>
<evidence type="ECO:0008006" key="5">
    <source>
        <dbReference type="Google" id="ProtNLM"/>
    </source>
</evidence>
<organism evidence="3 4">
    <name type="scientific">Fusarium coffeatum</name>
    <dbReference type="NCBI Taxonomy" id="231269"/>
    <lineage>
        <taxon>Eukaryota</taxon>
        <taxon>Fungi</taxon>
        <taxon>Dikarya</taxon>
        <taxon>Ascomycota</taxon>
        <taxon>Pezizomycotina</taxon>
        <taxon>Sordariomycetes</taxon>
        <taxon>Hypocreomycetidae</taxon>
        <taxon>Hypocreales</taxon>
        <taxon>Nectriaceae</taxon>
        <taxon>Fusarium</taxon>
        <taxon>Fusarium incarnatum-equiseti species complex</taxon>
    </lineage>
</organism>
<keyword evidence="2" id="KW-0732">Signal</keyword>
<dbReference type="RefSeq" id="XP_031018002.1">
    <property type="nucleotide sequence ID" value="XM_031157939.1"/>
</dbReference>
<dbReference type="GO" id="GO:0031505">
    <property type="term" value="P:fungal-type cell wall organization"/>
    <property type="evidence" value="ECO:0007669"/>
    <property type="project" value="InterPro"/>
</dbReference>
<feature type="compositionally biased region" description="Low complexity" evidence="1">
    <location>
        <begin position="296"/>
        <end position="310"/>
    </location>
</feature>
<feature type="region of interest" description="Disordered" evidence="1">
    <location>
        <begin position="268"/>
        <end position="310"/>
    </location>
</feature>
<dbReference type="PANTHER" id="PTHR35523:SF1">
    <property type="entry name" value="CELL WALL PROTEIN SED1"/>
    <property type="match status" value="1"/>
</dbReference>
<evidence type="ECO:0000313" key="3">
    <source>
        <dbReference type="EMBL" id="RBR23411.1"/>
    </source>
</evidence>
<sequence length="334" mass="34036">MGFVKTAALASALLGAANASPHYAPPSNETIHYTTEVVTHLTTYCPAATTLTYGDKTYTVTKATTLTIEDCSCTITKPVATATGYAPPKPTHTGDCAEMCSDKFDACRVAPDANMAECAAKYAECLGFNPWESGKFVEPTACHEGAKPTKPVKPVYTTEVVTKLTTYCPEKTTLTYGNQTIPVTKPGTVTVTGIHHTTTSCVPPTGYAPPTTPSTPAEAKDCAEMCTDKYDSCRSASGSNKATCAAEYSECLGYAPFDSNGSLVKPTACHGPSAPPAGPTGTSPKPSGAQPPAPVVPSGTGAGAPPATPTAVTAGAAQVVPAGIMAVVGAFALL</sequence>
<name>A0A366S277_9HYPO</name>
<feature type="signal peptide" evidence="2">
    <location>
        <begin position="1"/>
        <end position="19"/>
    </location>
</feature>
<evidence type="ECO:0000313" key="4">
    <source>
        <dbReference type="Proteomes" id="UP000253153"/>
    </source>
</evidence>
<dbReference type="PANTHER" id="PTHR35523">
    <property type="entry name" value="CELL WALL PROTEIN SED1"/>
    <property type="match status" value="1"/>
</dbReference>
<dbReference type="OrthoDB" id="4094614at2759"/>
<dbReference type="GO" id="GO:0005199">
    <property type="term" value="F:structural constituent of cell wall"/>
    <property type="evidence" value="ECO:0007669"/>
    <property type="project" value="InterPro"/>
</dbReference>
<dbReference type="GeneID" id="41993235"/>
<dbReference type="EMBL" id="QKXC01000075">
    <property type="protein sequence ID" value="RBR23411.1"/>
    <property type="molecule type" value="Genomic_DNA"/>
</dbReference>
<reference evidence="3 4" key="1">
    <citation type="submission" date="2018-06" db="EMBL/GenBank/DDBJ databases">
        <title>Fusarium incarnatum-equiseti species complex species 28.</title>
        <authorList>
            <person name="Gardiner D.M."/>
        </authorList>
    </citation>
    <scope>NUCLEOTIDE SEQUENCE [LARGE SCALE GENOMIC DNA]</scope>
    <source>
        <strain evidence="3 4">FIESC_28</strain>
    </source>
</reference>
<keyword evidence="4" id="KW-1185">Reference proteome</keyword>
<proteinExistence type="predicted"/>
<protein>
    <recommendedName>
        <fullName evidence="5">Cell wall glycoprotein</fullName>
    </recommendedName>
</protein>
<evidence type="ECO:0000256" key="2">
    <source>
        <dbReference type="SAM" id="SignalP"/>
    </source>
</evidence>
<dbReference type="Proteomes" id="UP000253153">
    <property type="component" value="Unassembled WGS sequence"/>
</dbReference>
<feature type="chain" id="PRO_5016810636" description="Cell wall glycoprotein" evidence="2">
    <location>
        <begin position="20"/>
        <end position="334"/>
    </location>
</feature>
<feature type="compositionally biased region" description="Low complexity" evidence="1">
    <location>
        <begin position="279"/>
        <end position="288"/>
    </location>
</feature>
<dbReference type="AlphaFoldDB" id="A0A366S277"/>
<accession>A0A366S277</accession>
<evidence type="ECO:0000256" key="1">
    <source>
        <dbReference type="SAM" id="MobiDB-lite"/>
    </source>
</evidence>